<dbReference type="PANTHER" id="PTHR45586:SF1">
    <property type="entry name" value="LIPOPOLYSACCHARIDE ASSEMBLY PROTEIN B"/>
    <property type="match status" value="1"/>
</dbReference>
<evidence type="ECO:0000313" key="6">
    <source>
        <dbReference type="Proteomes" id="UP001272242"/>
    </source>
</evidence>
<sequence length="346" mass="38092">MNRWMLAATLGVFVIGAATVWLGQKRPDEAAGPPDPTVDDRAAEETAARAAARDRPSDPAAHRRLAAALRRLARFAEAEGALLRAIQLGLPQPEAQRDVVLLKAAQGDWPPTMDGLFQKVVRENPGDAELLAAVAGAYSAKGRWREAEPLYTALLTREPGHAEWRFRRGTCRMREAFYATAAEDFRAVLAHDHERYEARINLANSLLGDAHMAAAERELLACRAQRPAAPEPLIGLATCAVERGDFPAAERFLDEAARLGGDSPLVLQERAALYLRQERTEQAIAVLKRLLELDPDHRQGHLQLSQAYTAAGNATAAAKHEAVYKELDRKEEERLAARRGMRSPDR</sequence>
<feature type="repeat" description="TPR" evidence="3">
    <location>
        <begin position="264"/>
        <end position="297"/>
    </location>
</feature>
<reference evidence="6" key="1">
    <citation type="journal article" date="2023" name="Mar. Drugs">
        <title>Gemmata algarum, a Novel Planctomycete Isolated from an Algal Mat, Displays Antimicrobial Activity.</title>
        <authorList>
            <person name="Kumar G."/>
            <person name="Kallscheuer N."/>
            <person name="Kashif M."/>
            <person name="Ahamad S."/>
            <person name="Jagadeeshwari U."/>
            <person name="Pannikurungottu S."/>
            <person name="Haufschild T."/>
            <person name="Kabuu M."/>
            <person name="Sasikala C."/>
            <person name="Jogler C."/>
            <person name="Ramana C."/>
        </authorList>
    </citation>
    <scope>NUCLEOTIDE SEQUENCE [LARGE SCALE GENOMIC DNA]</scope>
    <source>
        <strain evidence="6">JC673</strain>
    </source>
</reference>
<dbReference type="RefSeq" id="WP_320687098.1">
    <property type="nucleotide sequence ID" value="NZ_JAXBLV010000179.1"/>
</dbReference>
<keyword evidence="2 3" id="KW-0802">TPR repeat</keyword>
<evidence type="ECO:0000256" key="2">
    <source>
        <dbReference type="ARBA" id="ARBA00022803"/>
    </source>
</evidence>
<dbReference type="InterPro" id="IPR051012">
    <property type="entry name" value="CellSynth/LPSAsmb/PSIAsmb"/>
</dbReference>
<evidence type="ECO:0000313" key="5">
    <source>
        <dbReference type="EMBL" id="MDY3560551.1"/>
    </source>
</evidence>
<dbReference type="Pfam" id="PF13432">
    <property type="entry name" value="TPR_16"/>
    <property type="match status" value="2"/>
</dbReference>
<keyword evidence="6" id="KW-1185">Reference proteome</keyword>
<dbReference type="Proteomes" id="UP001272242">
    <property type="component" value="Unassembled WGS sequence"/>
</dbReference>
<dbReference type="InterPro" id="IPR011990">
    <property type="entry name" value="TPR-like_helical_dom_sf"/>
</dbReference>
<dbReference type="SMART" id="SM00028">
    <property type="entry name" value="TPR"/>
    <property type="match status" value="5"/>
</dbReference>
<name>A0ABU5EZF1_9BACT</name>
<comment type="caution">
    <text evidence="5">The sequence shown here is derived from an EMBL/GenBank/DDBJ whole genome shotgun (WGS) entry which is preliminary data.</text>
</comment>
<dbReference type="Gene3D" id="1.25.40.10">
    <property type="entry name" value="Tetratricopeptide repeat domain"/>
    <property type="match status" value="2"/>
</dbReference>
<dbReference type="PANTHER" id="PTHR45586">
    <property type="entry name" value="TPR REPEAT-CONTAINING PROTEIN PA4667"/>
    <property type="match status" value="1"/>
</dbReference>
<keyword evidence="1" id="KW-0677">Repeat</keyword>
<dbReference type="SUPFAM" id="SSF48452">
    <property type="entry name" value="TPR-like"/>
    <property type="match status" value="2"/>
</dbReference>
<organism evidence="5 6">
    <name type="scientific">Gemmata algarum</name>
    <dbReference type="NCBI Taxonomy" id="2975278"/>
    <lineage>
        <taxon>Bacteria</taxon>
        <taxon>Pseudomonadati</taxon>
        <taxon>Planctomycetota</taxon>
        <taxon>Planctomycetia</taxon>
        <taxon>Gemmatales</taxon>
        <taxon>Gemmataceae</taxon>
        <taxon>Gemmata</taxon>
    </lineage>
</organism>
<dbReference type="EMBL" id="JAXBLV010000179">
    <property type="protein sequence ID" value="MDY3560551.1"/>
    <property type="molecule type" value="Genomic_DNA"/>
</dbReference>
<accession>A0ABU5EZF1</accession>
<evidence type="ECO:0000256" key="3">
    <source>
        <dbReference type="PROSITE-ProRule" id="PRU00339"/>
    </source>
</evidence>
<dbReference type="PROSITE" id="PS50005">
    <property type="entry name" value="TPR"/>
    <property type="match status" value="1"/>
</dbReference>
<evidence type="ECO:0000256" key="1">
    <source>
        <dbReference type="ARBA" id="ARBA00022737"/>
    </source>
</evidence>
<gene>
    <name evidence="5" type="ORF">R5W23_001786</name>
</gene>
<evidence type="ECO:0000256" key="4">
    <source>
        <dbReference type="SAM" id="MobiDB-lite"/>
    </source>
</evidence>
<dbReference type="InterPro" id="IPR019734">
    <property type="entry name" value="TPR_rpt"/>
</dbReference>
<feature type="region of interest" description="Disordered" evidence="4">
    <location>
        <begin position="26"/>
        <end position="60"/>
    </location>
</feature>
<feature type="compositionally biased region" description="Basic and acidic residues" evidence="4">
    <location>
        <begin position="38"/>
        <end position="60"/>
    </location>
</feature>
<protein>
    <submittedName>
        <fullName evidence="5">Tetratricopeptide repeat protein</fullName>
    </submittedName>
</protein>
<proteinExistence type="predicted"/>
<dbReference type="Pfam" id="PF13428">
    <property type="entry name" value="TPR_14"/>
    <property type="match status" value="1"/>
</dbReference>